<comment type="similarity">
    <text evidence="1">Belongs to the transposase 8 family.</text>
</comment>
<evidence type="ECO:0000313" key="2">
    <source>
        <dbReference type="EMBL" id="ABS70033.1"/>
    </source>
</evidence>
<accession>A7IPT7</accession>
<dbReference type="GO" id="GO:0043565">
    <property type="term" value="F:sequence-specific DNA binding"/>
    <property type="evidence" value="ECO:0007669"/>
    <property type="project" value="InterPro"/>
</dbReference>
<evidence type="ECO:0000256" key="1">
    <source>
        <dbReference type="ARBA" id="ARBA00009964"/>
    </source>
</evidence>
<dbReference type="GO" id="GO:0004803">
    <property type="term" value="F:transposase activity"/>
    <property type="evidence" value="ECO:0007669"/>
    <property type="project" value="InterPro"/>
</dbReference>
<dbReference type="InterPro" id="IPR002514">
    <property type="entry name" value="Transposase_8"/>
</dbReference>
<dbReference type="PANTHER" id="PTHR37936:SF3">
    <property type="entry name" value="TRANSPOSASE INSC FOR INSERTION ELEMENT IS2A-RELATED"/>
    <property type="match status" value="1"/>
</dbReference>
<dbReference type="HOGENOM" id="CLU_113764_1_2_5"/>
<protein>
    <submittedName>
        <fullName evidence="2">Transposase IS3/IS911 family protein</fullName>
    </submittedName>
</protein>
<keyword evidence="2" id="KW-0614">Plasmid</keyword>
<dbReference type="eggNOG" id="COG2963">
    <property type="taxonomic scope" value="Bacteria"/>
</dbReference>
<evidence type="ECO:0000313" key="3">
    <source>
        <dbReference type="Proteomes" id="UP000002417"/>
    </source>
</evidence>
<dbReference type="GO" id="GO:0006313">
    <property type="term" value="P:DNA transposition"/>
    <property type="evidence" value="ECO:0007669"/>
    <property type="project" value="InterPro"/>
</dbReference>
<dbReference type="Gene3D" id="1.10.10.10">
    <property type="entry name" value="Winged helix-like DNA-binding domain superfamily/Winged helix DNA-binding domain"/>
    <property type="match status" value="1"/>
</dbReference>
<dbReference type="SUPFAM" id="SSF48295">
    <property type="entry name" value="TrpR-like"/>
    <property type="match status" value="1"/>
</dbReference>
<dbReference type="Pfam" id="PF01527">
    <property type="entry name" value="HTH_Tnp_1"/>
    <property type="match status" value="1"/>
</dbReference>
<organism evidence="2 3">
    <name type="scientific">Xanthobacter autotrophicus (strain ATCC BAA-1158 / Py2)</name>
    <dbReference type="NCBI Taxonomy" id="78245"/>
    <lineage>
        <taxon>Bacteria</taxon>
        <taxon>Pseudomonadati</taxon>
        <taxon>Pseudomonadota</taxon>
        <taxon>Alphaproteobacteria</taxon>
        <taxon>Hyphomicrobiales</taxon>
        <taxon>Xanthobacteraceae</taxon>
        <taxon>Xanthobacter</taxon>
    </lineage>
</organism>
<sequence length="168" mass="17767">MRDFAFAAVMLGGFEASGSARSMSSGAFEVLGRVERRRRFTTEEKLAVLREASAPDVNVSAVARRHGLTPSQVFKWRRLAVLGVIGIPGASELPSFMAVQVAAERGPQETGCRSAPVATAASAGMAGETRPAPPGGIVIELACGRRVQVDRHVDAAALRRVLDVLEGR</sequence>
<dbReference type="AlphaFoldDB" id="A7IPT7"/>
<dbReference type="InterPro" id="IPR010921">
    <property type="entry name" value="Trp_repressor/repl_initiator"/>
</dbReference>
<dbReference type="EMBL" id="CP000782">
    <property type="protein sequence ID" value="ABS70033.1"/>
    <property type="molecule type" value="Genomic_DNA"/>
</dbReference>
<dbReference type="NCBIfam" id="NF047595">
    <property type="entry name" value="IS66_ISRel24_TnpA"/>
    <property type="match status" value="1"/>
</dbReference>
<gene>
    <name evidence="2" type="ordered locus">Xaut_4820</name>
</gene>
<dbReference type="PhylomeDB" id="A7IPT7"/>
<dbReference type="OrthoDB" id="7476756at2"/>
<name>A7IPT7_XANP2</name>
<dbReference type="Proteomes" id="UP000002417">
    <property type="component" value="Plasmid pXAUT01"/>
</dbReference>
<dbReference type="KEGG" id="xau:Xaut_4820"/>
<dbReference type="InterPro" id="IPR036388">
    <property type="entry name" value="WH-like_DNA-bd_sf"/>
</dbReference>
<proteinExistence type="inferred from homology"/>
<geneLocation type="plasmid" evidence="2 3">
    <name>pXAUT01</name>
</geneLocation>
<dbReference type="PANTHER" id="PTHR37936">
    <property type="entry name" value="TRANSPOSASE INSC FOR INSERTION ELEMENT IS2A-RELATED"/>
    <property type="match status" value="1"/>
</dbReference>
<keyword evidence="3" id="KW-1185">Reference proteome</keyword>
<reference evidence="2 3" key="1">
    <citation type="submission" date="2007-07" db="EMBL/GenBank/DDBJ databases">
        <title>Complete sequence of plasmid pXAUT01 of Xanthobacter autotrophicus Py2.</title>
        <authorList>
            <consortium name="US DOE Joint Genome Institute"/>
            <person name="Copeland A."/>
            <person name="Lucas S."/>
            <person name="Lapidus A."/>
            <person name="Barry K."/>
            <person name="Glavina del Rio T."/>
            <person name="Hammon N."/>
            <person name="Israni S."/>
            <person name="Dalin E."/>
            <person name="Tice H."/>
            <person name="Pitluck S."/>
            <person name="Sims D."/>
            <person name="Brettin T."/>
            <person name="Bruce D."/>
            <person name="Detter J.C."/>
            <person name="Han C."/>
            <person name="Tapia R."/>
            <person name="Brainard J."/>
            <person name="Schmutz J."/>
            <person name="Larimer F."/>
            <person name="Land M."/>
            <person name="Hauser L."/>
            <person name="Kyrpides N."/>
            <person name="Kim E."/>
            <person name="Ensigns S.A."/>
            <person name="Richardson P."/>
        </authorList>
    </citation>
    <scope>NUCLEOTIDE SEQUENCE [LARGE SCALE GENOMIC DNA]</scope>
    <source>
        <strain evidence="3">ATCC BAA-1158 / Py2</strain>
        <plasmid evidence="3">Plasmid pXAUT01</plasmid>
    </source>
</reference>